<accession>A0A0A9BU11</accession>
<proteinExistence type="predicted"/>
<evidence type="ECO:0000313" key="1">
    <source>
        <dbReference type="EMBL" id="JAD62762.1"/>
    </source>
</evidence>
<organism evidence="1">
    <name type="scientific">Arundo donax</name>
    <name type="common">Giant reed</name>
    <name type="synonym">Donax arundinaceus</name>
    <dbReference type="NCBI Taxonomy" id="35708"/>
    <lineage>
        <taxon>Eukaryota</taxon>
        <taxon>Viridiplantae</taxon>
        <taxon>Streptophyta</taxon>
        <taxon>Embryophyta</taxon>
        <taxon>Tracheophyta</taxon>
        <taxon>Spermatophyta</taxon>
        <taxon>Magnoliopsida</taxon>
        <taxon>Liliopsida</taxon>
        <taxon>Poales</taxon>
        <taxon>Poaceae</taxon>
        <taxon>PACMAD clade</taxon>
        <taxon>Arundinoideae</taxon>
        <taxon>Arundineae</taxon>
        <taxon>Arundo</taxon>
    </lineage>
</organism>
<reference evidence="1" key="1">
    <citation type="submission" date="2014-09" db="EMBL/GenBank/DDBJ databases">
        <authorList>
            <person name="Magalhaes I.L.F."/>
            <person name="Oliveira U."/>
            <person name="Santos F.R."/>
            <person name="Vidigal T.H.D.A."/>
            <person name="Brescovit A.D."/>
            <person name="Santos A.J."/>
        </authorList>
    </citation>
    <scope>NUCLEOTIDE SEQUENCE</scope>
    <source>
        <tissue evidence="1">Shoot tissue taken approximately 20 cm above the soil surface</tissue>
    </source>
</reference>
<reference evidence="1" key="2">
    <citation type="journal article" date="2015" name="Data Brief">
        <title>Shoot transcriptome of the giant reed, Arundo donax.</title>
        <authorList>
            <person name="Barrero R.A."/>
            <person name="Guerrero F.D."/>
            <person name="Moolhuijzen P."/>
            <person name="Goolsby J.A."/>
            <person name="Tidwell J."/>
            <person name="Bellgard S.E."/>
            <person name="Bellgard M.I."/>
        </authorList>
    </citation>
    <scope>NUCLEOTIDE SEQUENCE</scope>
    <source>
        <tissue evidence="1">Shoot tissue taken approximately 20 cm above the soil surface</tissue>
    </source>
</reference>
<dbReference type="AlphaFoldDB" id="A0A0A9BU11"/>
<name>A0A0A9BU11_ARUDO</name>
<dbReference type="EMBL" id="GBRH01235133">
    <property type="protein sequence ID" value="JAD62762.1"/>
    <property type="molecule type" value="Transcribed_RNA"/>
</dbReference>
<sequence>MAGMQISFPPVSNQDTIDGCVMNGWFHTYICTF</sequence>
<protein>
    <submittedName>
        <fullName evidence="1">Uncharacterized protein</fullName>
    </submittedName>
</protein>